<accession>K0SIH4</accession>
<protein>
    <submittedName>
        <fullName evidence="2">Uncharacterized protein</fullName>
    </submittedName>
</protein>
<dbReference type="Proteomes" id="UP000266841">
    <property type="component" value="Unassembled WGS sequence"/>
</dbReference>
<evidence type="ECO:0000256" key="1">
    <source>
        <dbReference type="SAM" id="MobiDB-lite"/>
    </source>
</evidence>
<evidence type="ECO:0000313" key="2">
    <source>
        <dbReference type="EMBL" id="EJK66023.1"/>
    </source>
</evidence>
<gene>
    <name evidence="2" type="ORF">THAOC_13076</name>
</gene>
<feature type="compositionally biased region" description="Polar residues" evidence="1">
    <location>
        <begin position="1112"/>
        <end position="1121"/>
    </location>
</feature>
<dbReference type="EMBL" id="AGNL01015318">
    <property type="protein sequence ID" value="EJK66023.1"/>
    <property type="molecule type" value="Genomic_DNA"/>
</dbReference>
<reference evidence="2 3" key="1">
    <citation type="journal article" date="2012" name="Genome Biol.">
        <title>Genome and low-iron response of an oceanic diatom adapted to chronic iron limitation.</title>
        <authorList>
            <person name="Lommer M."/>
            <person name="Specht M."/>
            <person name="Roy A.S."/>
            <person name="Kraemer L."/>
            <person name="Andreson R."/>
            <person name="Gutowska M.A."/>
            <person name="Wolf J."/>
            <person name="Bergner S.V."/>
            <person name="Schilhabel M.B."/>
            <person name="Klostermeier U.C."/>
            <person name="Beiko R.G."/>
            <person name="Rosenstiel P."/>
            <person name="Hippler M."/>
            <person name="Laroche J."/>
        </authorList>
    </citation>
    <scope>NUCLEOTIDE SEQUENCE [LARGE SCALE GENOMIC DNA]</scope>
    <source>
        <strain evidence="2 3">CCMP1005</strain>
    </source>
</reference>
<feature type="region of interest" description="Disordered" evidence="1">
    <location>
        <begin position="1089"/>
        <end position="1173"/>
    </location>
</feature>
<feature type="region of interest" description="Disordered" evidence="1">
    <location>
        <begin position="80"/>
        <end position="100"/>
    </location>
</feature>
<comment type="caution">
    <text evidence="2">The sequence shown here is derived from an EMBL/GenBank/DDBJ whole genome shotgun (WGS) entry which is preliminary data.</text>
</comment>
<evidence type="ECO:0000313" key="3">
    <source>
        <dbReference type="Proteomes" id="UP000266841"/>
    </source>
</evidence>
<feature type="compositionally biased region" description="Basic and acidic residues" evidence="1">
    <location>
        <begin position="1156"/>
        <end position="1173"/>
    </location>
</feature>
<proteinExistence type="predicted"/>
<organism evidence="2 3">
    <name type="scientific">Thalassiosira oceanica</name>
    <name type="common">Marine diatom</name>
    <dbReference type="NCBI Taxonomy" id="159749"/>
    <lineage>
        <taxon>Eukaryota</taxon>
        <taxon>Sar</taxon>
        <taxon>Stramenopiles</taxon>
        <taxon>Ochrophyta</taxon>
        <taxon>Bacillariophyta</taxon>
        <taxon>Coscinodiscophyceae</taxon>
        <taxon>Thalassiosirophycidae</taxon>
        <taxon>Thalassiosirales</taxon>
        <taxon>Thalassiosiraceae</taxon>
        <taxon>Thalassiosira</taxon>
    </lineage>
</organism>
<sequence>MEPPAPDGPIKSDDGLAVSELKGQVRQRIEVLNKQGKMNEIATDPILNDAAILLSHREATEYCNEKAKFEEEIYQGNDCTPPAEISRHGETSQRIKRGDHPMEEAVKQANAKPKEFRESLKESLEEMLREEARDEGELDYSALLSEQNTNELLDFIQESMKNHSIKAVGKNNFEYFPKLMGLAMSQYLRGPTAYKHWREESPVIVPHHDTMRHKKEKMKVRDGDCVAQYERISLDLNVLESSTNKWSNLQGELLMDEMHLQGDVVLNSSGNRTIGFSNDFVCRKKIFKSLLDQNEVPNNHLPAIKVNQWMFRSVNGVTYLLEFWFNPELLNGNELLMQCDQIVLRLEMIGVRVLGLATRNQLYGSYSGGKGSKAFLSIDDFGIHKAILKESYERDKRRASKRTRLDEASIDPDSWSKMNVSPAMIASEFKTLAEIGDYLYNELAISSPQRLTPDRFKIDGKKVSGYFSEVAAHLNSEVKRQSSTDDTMSDRIKKLHSDIASFEWLSHVHEIFNNTLMDTSILVDEGNIDRLEAIVKKSLAYFGELHKAALERRKGGFKDWEKTFLAKETWRNLRIACRGFFEYCRAVIQFSKDFEGDMPVFYAVSVAHSNSSVLEAWFSLVRNMRLDSATTYGSAVGNKQMKSCCSLDTNGWYAKEQVGPLLLGSSVGPNEVIQYHQYCRNKAKEYAEKSLGFDHAPPTRVFQDIELDHFDQLQDFEKDIVNRMKAMELEKGFMQRLMMLRGDYFSDWLRLTLQTDHFDWFRRTINSTTDVDGSKEFDTICRRFMTKYLKLTVLAIKNRSNNDRSYEYDFHQFLLSDELNGFVATPKMPWFAKDRPCCVVLAFSLNRLMEELVDTCSIAAWKKFNPDLYKIQEGSGLTVVEENSEVNRFVGWAVSSLLKGEKFRSRRKESQSKREKSERSDTLCRTLLGAMTVKLDEMDESYLTEYYSEGISLINTGGLTCINAHFFNWAKKAMTLVRQKFTEDTLDQDPIHGFEQAKRLVLGDRALKQLFLARVNVCYSKSGAAQGDRDQTLVRMVPEDEVAAIVERIYEPLFQKVFHARSSEDFRKWKKKRVKAKDKLPFRFGLKAKESGKSSSSKKEGKKSAASKKKNASVQSATKAPNSKEVCLTTDRKAPKLKVAKVTPPKLDEVGLQLKRPPECVDEPCGKKVRTDR</sequence>
<feature type="compositionally biased region" description="Basic and acidic residues" evidence="1">
    <location>
        <begin position="85"/>
        <end position="100"/>
    </location>
</feature>
<name>K0SIH4_THAOC</name>
<feature type="compositionally biased region" description="Basic and acidic residues" evidence="1">
    <location>
        <begin position="1089"/>
        <end position="1103"/>
    </location>
</feature>
<dbReference type="AlphaFoldDB" id="K0SIH4"/>
<dbReference type="OrthoDB" id="8192384at2759"/>
<keyword evidence="3" id="KW-1185">Reference proteome</keyword>